<name>A0A1F2WPG8_9ACTN</name>
<dbReference type="GO" id="GO:0008270">
    <property type="term" value="F:zinc ion binding"/>
    <property type="evidence" value="ECO:0007669"/>
    <property type="project" value="TreeGrafter"/>
</dbReference>
<dbReference type="EMBL" id="MELK01000020">
    <property type="protein sequence ID" value="OFW58748.1"/>
    <property type="molecule type" value="Genomic_DNA"/>
</dbReference>
<dbReference type="Pfam" id="PF02811">
    <property type="entry name" value="PHP"/>
    <property type="match status" value="1"/>
</dbReference>
<protein>
    <recommendedName>
        <fullName evidence="1">Polymerase/histidinol phosphatase N-terminal domain-containing protein</fullName>
    </recommendedName>
</protein>
<dbReference type="GO" id="GO:0005829">
    <property type="term" value="C:cytosol"/>
    <property type="evidence" value="ECO:0007669"/>
    <property type="project" value="TreeGrafter"/>
</dbReference>
<comment type="caution">
    <text evidence="2">The sequence shown here is derived from an EMBL/GenBank/DDBJ whole genome shotgun (WGS) entry which is preliminary data.</text>
</comment>
<feature type="domain" description="Polymerase/histidinol phosphatase N-terminal" evidence="1">
    <location>
        <begin position="11"/>
        <end position="85"/>
    </location>
</feature>
<dbReference type="InterPro" id="IPR016195">
    <property type="entry name" value="Pol/histidinol_Pase-like"/>
</dbReference>
<dbReference type="PANTHER" id="PTHR36928:SF1">
    <property type="entry name" value="PHOSPHATASE YCDX-RELATED"/>
    <property type="match status" value="1"/>
</dbReference>
<dbReference type="PANTHER" id="PTHR36928">
    <property type="entry name" value="PHOSPHATASE YCDX-RELATED"/>
    <property type="match status" value="1"/>
</dbReference>
<dbReference type="Gene3D" id="3.20.20.140">
    <property type="entry name" value="Metal-dependent hydrolases"/>
    <property type="match status" value="1"/>
</dbReference>
<dbReference type="AlphaFoldDB" id="A0A1F2WPG8"/>
<dbReference type="Proteomes" id="UP000177876">
    <property type="component" value="Unassembled WGS sequence"/>
</dbReference>
<dbReference type="InterPro" id="IPR004013">
    <property type="entry name" value="PHP_dom"/>
</dbReference>
<dbReference type="SUPFAM" id="SSF89550">
    <property type="entry name" value="PHP domain-like"/>
    <property type="match status" value="1"/>
</dbReference>
<dbReference type="GO" id="GO:0071978">
    <property type="term" value="P:bacterial-type flagellum-dependent swarming motility"/>
    <property type="evidence" value="ECO:0007669"/>
    <property type="project" value="TreeGrafter"/>
</dbReference>
<proteinExistence type="predicted"/>
<dbReference type="SMART" id="SM00481">
    <property type="entry name" value="POLIIIAc"/>
    <property type="match status" value="1"/>
</dbReference>
<dbReference type="NCBIfam" id="NF006702">
    <property type="entry name" value="PRK09248.1"/>
    <property type="match status" value="1"/>
</dbReference>
<dbReference type="STRING" id="1797197.A2Y75_10680"/>
<evidence type="ECO:0000313" key="2">
    <source>
        <dbReference type="EMBL" id="OFW58748.1"/>
    </source>
</evidence>
<gene>
    <name evidence="2" type="ORF">A2Y75_10680</name>
</gene>
<organism evidence="2 3">
    <name type="scientific">Candidatus Solincola sediminis</name>
    <dbReference type="NCBI Taxonomy" id="1797199"/>
    <lineage>
        <taxon>Bacteria</taxon>
        <taxon>Bacillati</taxon>
        <taxon>Actinomycetota</taxon>
        <taxon>Candidatus Geothermincolia</taxon>
        <taxon>Candidatus Geothermincolales</taxon>
        <taxon>Candidatus Geothermincolaceae</taxon>
        <taxon>Candidatus Solincola</taxon>
    </lineage>
</organism>
<reference evidence="2 3" key="1">
    <citation type="journal article" date="2016" name="Nat. Commun.">
        <title>Thousands of microbial genomes shed light on interconnected biogeochemical processes in an aquifer system.</title>
        <authorList>
            <person name="Anantharaman K."/>
            <person name="Brown C.T."/>
            <person name="Hug L.A."/>
            <person name="Sharon I."/>
            <person name="Castelle C.J."/>
            <person name="Probst A.J."/>
            <person name="Thomas B.C."/>
            <person name="Singh A."/>
            <person name="Wilkins M.J."/>
            <person name="Karaoz U."/>
            <person name="Brodie E.L."/>
            <person name="Williams K.H."/>
            <person name="Hubbard S.S."/>
            <person name="Banfield J.F."/>
        </authorList>
    </citation>
    <scope>NUCLEOTIDE SEQUENCE [LARGE SCALE GENOMIC DNA]</scope>
</reference>
<accession>A0A1F2WPG8</accession>
<sequence length="255" mass="27881">MAGKYEYDIKCDLHLHTISSGHAYSTVEEYARAAAEKGLQAIAIADHGPALQGGGNLYHFWNMRVLPRCWYSVIILRSVEANIIDEDGGLDLPEKILEKLDLVHAGLHPYTGFEGESVEKNTRAVLGALANPLVDVITHPDNPSFPVNMDAVAEAAVREGKALEVNNSSFVYTRLGSEETCRLMAARIGTLGGRLAVGSDAHVSAFAGEFSHAVEILRETDTVPESVINYSIERLAEFLRSRGKDCSWTEEARRA</sequence>
<dbReference type="InterPro" id="IPR003141">
    <property type="entry name" value="Pol/His_phosphatase_N"/>
</dbReference>
<dbReference type="CDD" id="cd07437">
    <property type="entry name" value="PHP_HisPPase_Ycdx_like"/>
    <property type="match status" value="1"/>
</dbReference>
<dbReference type="InterPro" id="IPR050243">
    <property type="entry name" value="PHP_phosphatase"/>
</dbReference>
<dbReference type="GO" id="GO:0042578">
    <property type="term" value="F:phosphoric ester hydrolase activity"/>
    <property type="evidence" value="ECO:0007669"/>
    <property type="project" value="TreeGrafter"/>
</dbReference>
<evidence type="ECO:0000313" key="3">
    <source>
        <dbReference type="Proteomes" id="UP000177876"/>
    </source>
</evidence>
<evidence type="ECO:0000259" key="1">
    <source>
        <dbReference type="SMART" id="SM00481"/>
    </source>
</evidence>